<reference evidence="5 6" key="1">
    <citation type="submission" date="2020-08" db="EMBL/GenBank/DDBJ databases">
        <title>Sequencing the genomes of 1000 actinobacteria strains.</title>
        <authorList>
            <person name="Klenk H.-P."/>
        </authorList>
    </citation>
    <scope>NUCLEOTIDE SEQUENCE [LARGE SCALE GENOMIC DNA]</scope>
    <source>
        <strain evidence="5 6">DSM 44230</strain>
    </source>
</reference>
<dbReference type="CDD" id="cd01823">
    <property type="entry name" value="SEST_like"/>
    <property type="match status" value="1"/>
</dbReference>
<feature type="chain" id="PRO_5030930332" evidence="3">
    <location>
        <begin position="30"/>
        <end position="295"/>
    </location>
</feature>
<dbReference type="PANTHER" id="PTHR37981:SF1">
    <property type="entry name" value="SGNH HYDROLASE-TYPE ESTERASE DOMAIN-CONTAINING PROTEIN"/>
    <property type="match status" value="1"/>
</dbReference>
<dbReference type="EMBL" id="JACHMH010000001">
    <property type="protein sequence ID" value="MBB4676483.1"/>
    <property type="molecule type" value="Genomic_DNA"/>
</dbReference>
<feature type="active site" evidence="1">
    <location>
        <position position="271"/>
    </location>
</feature>
<dbReference type="Proteomes" id="UP000533598">
    <property type="component" value="Unassembled WGS sequence"/>
</dbReference>
<sequence>MSVGIAGRLTTIGAVAVAAAALFASGAEAAVQQARHYVALGDSFTSGPLIPLPRLNPLGCARSTENYPSLLNRRIRPARFTDISCGAADTTNMLEPQSVPLGRNPAQFSALTKDTDLVSVSIGGNDFSVFGDTISTCASLRGSDPDGAPCAKKFGDELSKRIGQTEGRVLAVLRGIRERAPKARVLVVGYPRIAPPSGTCPSTLPFATGDYPFLDGVEQQLNAALRRAAGVTGDTYVDTYGPSLGHDACQRRGVAWVNGQHTDLLAALSYHPFRTGMVGMADAVQRALNTRVKKG</sequence>
<dbReference type="AlphaFoldDB" id="A0A7W7C8J5"/>
<dbReference type="InterPro" id="IPR013830">
    <property type="entry name" value="SGNH_hydro"/>
</dbReference>
<evidence type="ECO:0000256" key="3">
    <source>
        <dbReference type="SAM" id="SignalP"/>
    </source>
</evidence>
<dbReference type="PANTHER" id="PTHR37981">
    <property type="entry name" value="LIPASE 2"/>
    <property type="match status" value="1"/>
</dbReference>
<name>A0A7W7C8J5_9PSEU</name>
<feature type="disulfide bond" evidence="2">
    <location>
        <begin position="60"/>
        <end position="85"/>
    </location>
</feature>
<dbReference type="Gene3D" id="3.40.50.1110">
    <property type="entry name" value="SGNH hydrolase"/>
    <property type="match status" value="1"/>
</dbReference>
<dbReference type="SUPFAM" id="SSF52266">
    <property type="entry name" value="SGNH hydrolase"/>
    <property type="match status" value="1"/>
</dbReference>
<feature type="disulfide bond" evidence="2">
    <location>
        <begin position="137"/>
        <end position="150"/>
    </location>
</feature>
<dbReference type="GO" id="GO:0019433">
    <property type="term" value="P:triglyceride catabolic process"/>
    <property type="evidence" value="ECO:0007669"/>
    <property type="project" value="TreeGrafter"/>
</dbReference>
<dbReference type="RefSeq" id="WP_185002302.1">
    <property type="nucleotide sequence ID" value="NZ_BAAAUI010000015.1"/>
</dbReference>
<feature type="signal peptide" evidence="3">
    <location>
        <begin position="1"/>
        <end position="29"/>
    </location>
</feature>
<evidence type="ECO:0000313" key="6">
    <source>
        <dbReference type="Proteomes" id="UP000533598"/>
    </source>
</evidence>
<protein>
    <submittedName>
        <fullName evidence="5">Lysophospholipase L1-like esterase</fullName>
    </submittedName>
</protein>
<keyword evidence="6" id="KW-1185">Reference proteome</keyword>
<evidence type="ECO:0000313" key="5">
    <source>
        <dbReference type="EMBL" id="MBB4676483.1"/>
    </source>
</evidence>
<feature type="disulfide bond" evidence="2">
    <location>
        <begin position="200"/>
        <end position="249"/>
    </location>
</feature>
<feature type="active site" description="Nucleophile" evidence="1">
    <location>
        <position position="43"/>
    </location>
</feature>
<gene>
    <name evidence="5" type="ORF">HNR67_002601</name>
</gene>
<keyword evidence="2" id="KW-1015">Disulfide bond</keyword>
<dbReference type="InterPro" id="IPR036514">
    <property type="entry name" value="SGNH_hydro_sf"/>
</dbReference>
<comment type="caution">
    <text evidence="5">The sequence shown here is derived from an EMBL/GenBank/DDBJ whole genome shotgun (WGS) entry which is preliminary data.</text>
</comment>
<feature type="domain" description="SGNH hydrolase-type esterase" evidence="4">
    <location>
        <begin position="39"/>
        <end position="272"/>
    </location>
</feature>
<dbReference type="Pfam" id="PF13472">
    <property type="entry name" value="Lipase_GDSL_2"/>
    <property type="match status" value="1"/>
</dbReference>
<dbReference type="GO" id="GO:0004806">
    <property type="term" value="F:triacylglycerol lipase activity"/>
    <property type="evidence" value="ECO:0007669"/>
    <property type="project" value="TreeGrafter"/>
</dbReference>
<evidence type="ECO:0000256" key="1">
    <source>
        <dbReference type="PIRSR" id="PIRSR637460-1"/>
    </source>
</evidence>
<evidence type="ECO:0000256" key="2">
    <source>
        <dbReference type="PIRSR" id="PIRSR637460-2"/>
    </source>
</evidence>
<keyword evidence="3" id="KW-0732">Signal</keyword>
<dbReference type="InterPro" id="IPR037460">
    <property type="entry name" value="SEST-like"/>
</dbReference>
<organism evidence="5 6">
    <name type="scientific">Crossiella cryophila</name>
    <dbReference type="NCBI Taxonomy" id="43355"/>
    <lineage>
        <taxon>Bacteria</taxon>
        <taxon>Bacillati</taxon>
        <taxon>Actinomycetota</taxon>
        <taxon>Actinomycetes</taxon>
        <taxon>Pseudonocardiales</taxon>
        <taxon>Pseudonocardiaceae</taxon>
        <taxon>Crossiella</taxon>
    </lineage>
</organism>
<evidence type="ECO:0000259" key="4">
    <source>
        <dbReference type="Pfam" id="PF13472"/>
    </source>
</evidence>
<accession>A0A7W7C8J5</accession>
<proteinExistence type="predicted"/>